<evidence type="ECO:0000313" key="2">
    <source>
        <dbReference type="Proteomes" id="UP000499080"/>
    </source>
</evidence>
<evidence type="ECO:0000313" key="1">
    <source>
        <dbReference type="EMBL" id="GBM56003.1"/>
    </source>
</evidence>
<dbReference type="AlphaFoldDB" id="A0A4Y2GQY3"/>
<sequence length="179" mass="20715">MAPKREDNINKDKCKKAFEGSEISIAPNSSNFPNEISILIENIDPEDYADELHVIMKDKLTQFNVFSDITIKAGLQYGRTLRNKLVTEHLDNFISIIKVNQRDVTIRDLQQTLSESDMSLMKAKIWTLERENETLRARIEVNAEMPTTIKELIPKLDELRENSNQNLREEMPKIIKEVA</sequence>
<name>A0A4Y2GQY3_ARAVE</name>
<protein>
    <submittedName>
        <fullName evidence="1">Uncharacterized protein</fullName>
    </submittedName>
</protein>
<gene>
    <name evidence="1" type="ORF">AVEN_45147_1</name>
</gene>
<keyword evidence="2" id="KW-1185">Reference proteome</keyword>
<accession>A0A4Y2GQY3</accession>
<organism evidence="1 2">
    <name type="scientific">Araneus ventricosus</name>
    <name type="common">Orbweaver spider</name>
    <name type="synonym">Epeira ventricosa</name>
    <dbReference type="NCBI Taxonomy" id="182803"/>
    <lineage>
        <taxon>Eukaryota</taxon>
        <taxon>Metazoa</taxon>
        <taxon>Ecdysozoa</taxon>
        <taxon>Arthropoda</taxon>
        <taxon>Chelicerata</taxon>
        <taxon>Arachnida</taxon>
        <taxon>Araneae</taxon>
        <taxon>Araneomorphae</taxon>
        <taxon>Entelegynae</taxon>
        <taxon>Araneoidea</taxon>
        <taxon>Araneidae</taxon>
        <taxon>Araneus</taxon>
    </lineage>
</organism>
<dbReference type="EMBL" id="BGPR01001523">
    <property type="protein sequence ID" value="GBM56003.1"/>
    <property type="molecule type" value="Genomic_DNA"/>
</dbReference>
<proteinExistence type="predicted"/>
<reference evidence="1 2" key="1">
    <citation type="journal article" date="2019" name="Sci. Rep.">
        <title>Orb-weaving spider Araneus ventricosus genome elucidates the spidroin gene catalogue.</title>
        <authorList>
            <person name="Kono N."/>
            <person name="Nakamura H."/>
            <person name="Ohtoshi R."/>
            <person name="Moran D.A.P."/>
            <person name="Shinohara A."/>
            <person name="Yoshida Y."/>
            <person name="Fujiwara M."/>
            <person name="Mori M."/>
            <person name="Tomita M."/>
            <person name="Arakawa K."/>
        </authorList>
    </citation>
    <scope>NUCLEOTIDE SEQUENCE [LARGE SCALE GENOMIC DNA]</scope>
</reference>
<dbReference type="Proteomes" id="UP000499080">
    <property type="component" value="Unassembled WGS sequence"/>
</dbReference>
<comment type="caution">
    <text evidence="1">The sequence shown here is derived from an EMBL/GenBank/DDBJ whole genome shotgun (WGS) entry which is preliminary data.</text>
</comment>